<feature type="transmembrane region" description="Helical" evidence="6">
    <location>
        <begin position="358"/>
        <end position="385"/>
    </location>
</feature>
<feature type="transmembrane region" description="Helical" evidence="6">
    <location>
        <begin position="420"/>
        <end position="439"/>
    </location>
</feature>
<dbReference type="PANTHER" id="PTHR30250">
    <property type="entry name" value="PST FAMILY PREDICTED COLANIC ACID TRANSPORTER"/>
    <property type="match status" value="1"/>
</dbReference>
<dbReference type="Pfam" id="PF01943">
    <property type="entry name" value="Polysacc_synt"/>
    <property type="match status" value="1"/>
</dbReference>
<feature type="transmembrane region" description="Helical" evidence="6">
    <location>
        <begin position="24"/>
        <end position="46"/>
    </location>
</feature>
<feature type="transmembrane region" description="Helical" evidence="6">
    <location>
        <begin position="198"/>
        <end position="223"/>
    </location>
</feature>
<evidence type="ECO:0000256" key="4">
    <source>
        <dbReference type="ARBA" id="ARBA00022989"/>
    </source>
</evidence>
<evidence type="ECO:0000256" key="3">
    <source>
        <dbReference type="ARBA" id="ARBA00022692"/>
    </source>
</evidence>
<evidence type="ECO:0008006" key="8">
    <source>
        <dbReference type="Google" id="ProtNLM"/>
    </source>
</evidence>
<evidence type="ECO:0000256" key="1">
    <source>
        <dbReference type="ARBA" id="ARBA00004651"/>
    </source>
</evidence>
<dbReference type="AlphaFoldDB" id="A0A0F9SCJ6"/>
<feature type="transmembrane region" description="Helical" evidence="6">
    <location>
        <begin position="392"/>
        <end position="414"/>
    </location>
</feature>
<gene>
    <name evidence="7" type="ORF">LCGC14_0470050</name>
</gene>
<feature type="transmembrane region" description="Helical" evidence="6">
    <location>
        <begin position="170"/>
        <end position="192"/>
    </location>
</feature>
<dbReference type="PANTHER" id="PTHR30250:SF26">
    <property type="entry name" value="PSMA PROTEIN"/>
    <property type="match status" value="1"/>
</dbReference>
<dbReference type="GO" id="GO:0005886">
    <property type="term" value="C:plasma membrane"/>
    <property type="evidence" value="ECO:0007669"/>
    <property type="project" value="UniProtKB-SubCell"/>
</dbReference>
<evidence type="ECO:0000256" key="6">
    <source>
        <dbReference type="SAM" id="Phobius"/>
    </source>
</evidence>
<evidence type="ECO:0000256" key="2">
    <source>
        <dbReference type="ARBA" id="ARBA00022475"/>
    </source>
</evidence>
<accession>A0A0F9SCJ6</accession>
<feature type="transmembrane region" description="Helical" evidence="6">
    <location>
        <begin position="451"/>
        <end position="470"/>
    </location>
</feature>
<comment type="caution">
    <text evidence="7">The sequence shown here is derived from an EMBL/GenBank/DDBJ whole genome shotgun (WGS) entry which is preliminary data.</text>
</comment>
<keyword evidence="4 6" id="KW-1133">Transmembrane helix</keyword>
<keyword evidence="5 6" id="KW-0472">Membrane</keyword>
<organism evidence="7">
    <name type="scientific">marine sediment metagenome</name>
    <dbReference type="NCBI Taxonomy" id="412755"/>
    <lineage>
        <taxon>unclassified sequences</taxon>
        <taxon>metagenomes</taxon>
        <taxon>ecological metagenomes</taxon>
    </lineage>
</organism>
<feature type="transmembrane region" description="Helical" evidence="6">
    <location>
        <begin position="139"/>
        <end position="158"/>
    </location>
</feature>
<reference evidence="7" key="1">
    <citation type="journal article" date="2015" name="Nature">
        <title>Complex archaea that bridge the gap between prokaryotes and eukaryotes.</title>
        <authorList>
            <person name="Spang A."/>
            <person name="Saw J.H."/>
            <person name="Jorgensen S.L."/>
            <person name="Zaremba-Niedzwiedzka K."/>
            <person name="Martijn J."/>
            <person name="Lind A.E."/>
            <person name="van Eijk R."/>
            <person name="Schleper C."/>
            <person name="Guy L."/>
            <person name="Ettema T.J."/>
        </authorList>
    </citation>
    <scope>NUCLEOTIDE SEQUENCE</scope>
</reference>
<dbReference type="EMBL" id="LAZR01000496">
    <property type="protein sequence ID" value="KKN66590.1"/>
    <property type="molecule type" value="Genomic_DNA"/>
</dbReference>
<evidence type="ECO:0000256" key="5">
    <source>
        <dbReference type="ARBA" id="ARBA00023136"/>
    </source>
</evidence>
<keyword evidence="3 6" id="KW-0812">Transmembrane</keyword>
<feature type="transmembrane region" description="Helical" evidence="6">
    <location>
        <begin position="490"/>
        <end position="513"/>
    </location>
</feature>
<feature type="transmembrane region" description="Helical" evidence="6">
    <location>
        <begin position="52"/>
        <end position="85"/>
    </location>
</feature>
<proteinExistence type="predicted"/>
<dbReference type="InterPro" id="IPR050833">
    <property type="entry name" value="Poly_Biosynth_Transport"/>
</dbReference>
<dbReference type="InterPro" id="IPR002797">
    <property type="entry name" value="Polysacc_synth"/>
</dbReference>
<keyword evidence="2" id="KW-1003">Cell membrane</keyword>
<name>A0A0F9SCJ6_9ZZZZ</name>
<protein>
    <recommendedName>
        <fullName evidence="8">Polysaccharide biosynthesis protein C-terminal domain-containing protein</fullName>
    </recommendedName>
</protein>
<evidence type="ECO:0000313" key="7">
    <source>
        <dbReference type="EMBL" id="KKN66590.1"/>
    </source>
</evidence>
<feature type="transmembrane region" description="Helical" evidence="6">
    <location>
        <begin position="330"/>
        <end position="352"/>
    </location>
</feature>
<sequence>MVAARNTPKKKLTKEHRILAKNSLYSFMYTYGNFFFSIISASLIARTISPEVWQYLILTISLVGFFNLIASFLPPSVGLSFIYYVSQFHALNQNAKLRSFTKNAIILRMGFLIPIFLLSIFVFTIFLEMFKINLKEYFYLFYLLSPLIIINGLQKMLINLIQALNMFKKTLILLIISNLIYIGGLLFVFLFVNSSEVGYIAIITVMSVGVPFIVSCFIVFLHFKLKIKKTEEKGESFKKCAKKIIKYGSYISINSGLSTFSIELKTQMVGLFEIQGMVTGYHIAKRYNSVSGATISPLAHPLTISFTRLYSKEQFNQIQRLYNAIFKYSLLFFLLGTGFLFFMTDFFLYIVYGETYLIYSLLVKLSLISIIFNIQDSFLGSFFLATNRVKHLAFITLIFLPLQLALFTIGLLFFGIIGSIVFSLISHIITLICYTIILFKFKIKLNIKKPIQIFSIFFISLLGASILESLVLKKFYLTILQNINLMSFQYFNPLSLGIFLLFFIILSIILRVVTISDIETLESLISKDSFSHKIIRKSLSISKKFLRS</sequence>
<comment type="subcellular location">
    <subcellularLocation>
        <location evidence="1">Cell membrane</location>
        <topology evidence="1">Multi-pass membrane protein</topology>
    </subcellularLocation>
</comment>
<feature type="transmembrane region" description="Helical" evidence="6">
    <location>
        <begin position="105"/>
        <end position="127"/>
    </location>
</feature>